<proteinExistence type="predicted"/>
<dbReference type="EMBL" id="GBXM01022973">
    <property type="protein sequence ID" value="JAH85604.1"/>
    <property type="molecule type" value="Transcribed_RNA"/>
</dbReference>
<evidence type="ECO:0000313" key="1">
    <source>
        <dbReference type="EMBL" id="JAH85604.1"/>
    </source>
</evidence>
<reference evidence="1" key="1">
    <citation type="submission" date="2014-11" db="EMBL/GenBank/DDBJ databases">
        <authorList>
            <person name="Amaro Gonzalez C."/>
        </authorList>
    </citation>
    <scope>NUCLEOTIDE SEQUENCE</scope>
</reference>
<name>A0A0E9W5F9_ANGAN</name>
<accession>A0A0E9W5F9</accession>
<dbReference type="AlphaFoldDB" id="A0A0E9W5F9"/>
<protein>
    <submittedName>
        <fullName evidence="1">Uncharacterized protein</fullName>
    </submittedName>
</protein>
<organism evidence="1">
    <name type="scientific">Anguilla anguilla</name>
    <name type="common">European freshwater eel</name>
    <name type="synonym">Muraena anguilla</name>
    <dbReference type="NCBI Taxonomy" id="7936"/>
    <lineage>
        <taxon>Eukaryota</taxon>
        <taxon>Metazoa</taxon>
        <taxon>Chordata</taxon>
        <taxon>Craniata</taxon>
        <taxon>Vertebrata</taxon>
        <taxon>Euteleostomi</taxon>
        <taxon>Actinopterygii</taxon>
        <taxon>Neopterygii</taxon>
        <taxon>Teleostei</taxon>
        <taxon>Anguilliformes</taxon>
        <taxon>Anguillidae</taxon>
        <taxon>Anguilla</taxon>
    </lineage>
</organism>
<reference evidence="1" key="2">
    <citation type="journal article" date="2015" name="Fish Shellfish Immunol.">
        <title>Early steps in the European eel (Anguilla anguilla)-Vibrio vulnificus interaction in the gills: Role of the RtxA13 toxin.</title>
        <authorList>
            <person name="Callol A."/>
            <person name="Pajuelo D."/>
            <person name="Ebbesson L."/>
            <person name="Teles M."/>
            <person name="MacKenzie S."/>
            <person name="Amaro C."/>
        </authorList>
    </citation>
    <scope>NUCLEOTIDE SEQUENCE</scope>
</reference>
<sequence>MRGPNLLYTFTNSKMKNKYLNFHI</sequence>